<keyword evidence="1" id="KW-0812">Transmembrane</keyword>
<feature type="transmembrane region" description="Helical" evidence="1">
    <location>
        <begin position="6"/>
        <end position="24"/>
    </location>
</feature>
<accession>E6TWI6</accession>
<gene>
    <name evidence="2" type="ordered locus">Bcell_4018</name>
</gene>
<dbReference type="EMBL" id="CP002394">
    <property type="protein sequence ID" value="ADU32249.1"/>
    <property type="molecule type" value="Genomic_DNA"/>
</dbReference>
<dbReference type="HOGENOM" id="CLU_2894450_0_0_9"/>
<protein>
    <submittedName>
        <fullName evidence="2">Uncharacterized protein</fullName>
    </submittedName>
</protein>
<keyword evidence="1" id="KW-1133">Transmembrane helix</keyword>
<dbReference type="KEGG" id="bco:Bcell_4018"/>
<reference evidence="2 3" key="1">
    <citation type="submission" date="2010-12" db="EMBL/GenBank/DDBJ databases">
        <title>Complete sequence of Bacillus cellulosilyticus DSM 2522.</title>
        <authorList>
            <consortium name="US DOE Joint Genome Institute"/>
            <person name="Lucas S."/>
            <person name="Copeland A."/>
            <person name="Lapidus A."/>
            <person name="Cheng J.-F."/>
            <person name="Bruce D."/>
            <person name="Goodwin L."/>
            <person name="Pitluck S."/>
            <person name="Chertkov O."/>
            <person name="Detter J.C."/>
            <person name="Han C."/>
            <person name="Tapia R."/>
            <person name="Land M."/>
            <person name="Hauser L."/>
            <person name="Jeffries C."/>
            <person name="Kyrpides N."/>
            <person name="Ivanova N."/>
            <person name="Mikhailova N."/>
            <person name="Brumm P."/>
            <person name="Mead D."/>
            <person name="Woyke T."/>
        </authorList>
    </citation>
    <scope>NUCLEOTIDE SEQUENCE [LARGE SCALE GENOMIC DNA]</scope>
    <source>
        <strain evidence="3">ATCC 21833 / DSM 2522 / FERM P-1141 / JCM 9156 / N-4</strain>
    </source>
</reference>
<keyword evidence="1" id="KW-0472">Membrane</keyword>
<sequence>MGESIFTFLFIAFIALVVLVFLAYDRIKIIQYRLEQQIDQNEKIIALLTKEKESKTTNKDGS</sequence>
<dbReference type="STRING" id="649639.Bcell_4018"/>
<proteinExistence type="predicted"/>
<name>E6TWI6_EVAC2</name>
<evidence type="ECO:0000313" key="2">
    <source>
        <dbReference type="EMBL" id="ADU32249.1"/>
    </source>
</evidence>
<evidence type="ECO:0000313" key="3">
    <source>
        <dbReference type="Proteomes" id="UP000001401"/>
    </source>
</evidence>
<evidence type="ECO:0000256" key="1">
    <source>
        <dbReference type="SAM" id="Phobius"/>
    </source>
</evidence>
<dbReference type="AlphaFoldDB" id="E6TWI6"/>
<keyword evidence="3" id="KW-1185">Reference proteome</keyword>
<organism evidence="2 3">
    <name type="scientific">Evansella cellulosilytica (strain ATCC 21833 / DSM 2522 / FERM P-1141 / JCM 9156 / N-4)</name>
    <name type="common">Bacillus cellulosilyticus</name>
    <dbReference type="NCBI Taxonomy" id="649639"/>
    <lineage>
        <taxon>Bacteria</taxon>
        <taxon>Bacillati</taxon>
        <taxon>Bacillota</taxon>
        <taxon>Bacilli</taxon>
        <taxon>Bacillales</taxon>
        <taxon>Bacillaceae</taxon>
        <taxon>Evansella</taxon>
    </lineage>
</organism>
<dbReference type="RefSeq" id="WP_013490575.1">
    <property type="nucleotide sequence ID" value="NC_014829.1"/>
</dbReference>
<dbReference type="Proteomes" id="UP000001401">
    <property type="component" value="Chromosome"/>
</dbReference>